<feature type="compositionally biased region" description="Low complexity" evidence="1">
    <location>
        <begin position="101"/>
        <end position="117"/>
    </location>
</feature>
<evidence type="ECO:0000259" key="2">
    <source>
        <dbReference type="Pfam" id="PF10646"/>
    </source>
</evidence>
<evidence type="ECO:0000313" key="5">
    <source>
        <dbReference type="Proteomes" id="UP000243528"/>
    </source>
</evidence>
<dbReference type="InterPro" id="IPR018911">
    <property type="entry name" value="Gmad2_Ig-like_dom"/>
</dbReference>
<dbReference type="OrthoDB" id="4843507at2"/>
<feature type="domain" description="Bacterial spore germination immunoglobulin-like" evidence="3">
    <location>
        <begin position="285"/>
        <end position="364"/>
    </location>
</feature>
<dbReference type="Pfam" id="PF10646">
    <property type="entry name" value="Germane"/>
    <property type="match status" value="1"/>
</dbReference>
<name>A0A2P8EBT6_9ACTN</name>
<evidence type="ECO:0000313" key="4">
    <source>
        <dbReference type="EMBL" id="PSL06926.1"/>
    </source>
</evidence>
<feature type="compositionally biased region" description="Low complexity" evidence="1">
    <location>
        <begin position="82"/>
        <end position="93"/>
    </location>
</feature>
<reference evidence="4 5" key="1">
    <citation type="submission" date="2018-03" db="EMBL/GenBank/DDBJ databases">
        <title>Genomic Encyclopedia of Archaeal and Bacterial Type Strains, Phase II (KMG-II): from individual species to whole genera.</title>
        <authorList>
            <person name="Goeker M."/>
        </authorList>
    </citation>
    <scope>NUCLEOTIDE SEQUENCE [LARGE SCALE GENOMIC DNA]</scope>
    <source>
        <strain evidence="4 5">DSM 45211</strain>
    </source>
</reference>
<feature type="domain" description="GerMN" evidence="2">
    <location>
        <begin position="157"/>
        <end position="259"/>
    </location>
</feature>
<comment type="caution">
    <text evidence="4">The sequence shown here is derived from an EMBL/GenBank/DDBJ whole genome shotgun (WGS) entry which is preliminary data.</text>
</comment>
<evidence type="ECO:0000256" key="1">
    <source>
        <dbReference type="SAM" id="MobiDB-lite"/>
    </source>
</evidence>
<organism evidence="4 5">
    <name type="scientific">Haloactinopolyspora alba</name>
    <dbReference type="NCBI Taxonomy" id="648780"/>
    <lineage>
        <taxon>Bacteria</taxon>
        <taxon>Bacillati</taxon>
        <taxon>Actinomycetota</taxon>
        <taxon>Actinomycetes</taxon>
        <taxon>Jiangellales</taxon>
        <taxon>Jiangellaceae</taxon>
        <taxon>Haloactinopolyspora</taxon>
    </lineage>
</organism>
<evidence type="ECO:0000259" key="3">
    <source>
        <dbReference type="Pfam" id="PF10648"/>
    </source>
</evidence>
<feature type="region of interest" description="Disordered" evidence="1">
    <location>
        <begin position="77"/>
        <end position="132"/>
    </location>
</feature>
<protein>
    <submittedName>
        <fullName evidence="4">Sporulation and spore germination protein</fullName>
    </submittedName>
</protein>
<keyword evidence="5" id="KW-1185">Reference proteome</keyword>
<dbReference type="InterPro" id="IPR019606">
    <property type="entry name" value="GerMN"/>
</dbReference>
<accession>A0A2P8EBT6</accession>
<gene>
    <name evidence="4" type="ORF">CLV30_102315</name>
</gene>
<dbReference type="AlphaFoldDB" id="A0A2P8EBT6"/>
<dbReference type="Proteomes" id="UP000243528">
    <property type="component" value="Unassembled WGS sequence"/>
</dbReference>
<sequence length="378" mass="39478">MNTPDEPNELSAEERRLRDALTAAAGQVTPGPDGLARIRRRTAAGTPWWRSPVAIGLLGASVLAVAVIGGGVALLGDDDGDAPVVTADSSSEPAADDESTGGEPSPSGAGESASGSPHTSPSGEPTGDGTAENITVPVYYGVTLEVPEGFDSLRLAREFRTVATSASPVLAALRQMADGEALDPDYRDFGFWQGDIRSVDVTDSEITVDVARLPSVEAVGSTPSRQELAVQELVYTATAAASMHDLGGSQPVRITVDGDAAGDYGGVDLSEPVPRADPLQMRQLVQIDDPTHGATVDSPVTVRGSAAAFEATLRWEIRRDGQVVEEGTTMAEECCTMSPFRFDVELEPGTYEVFVSEVDVSGGEGRPPMSDTKTFTVD</sequence>
<proteinExistence type="predicted"/>
<dbReference type="Pfam" id="PF10648">
    <property type="entry name" value="Gmad2"/>
    <property type="match status" value="1"/>
</dbReference>
<dbReference type="EMBL" id="PYGE01000002">
    <property type="protein sequence ID" value="PSL06926.1"/>
    <property type="molecule type" value="Genomic_DNA"/>
</dbReference>
<dbReference type="RefSeq" id="WP_106535915.1">
    <property type="nucleotide sequence ID" value="NZ_ML142898.1"/>
</dbReference>